<keyword evidence="4 8" id="KW-0547">Nucleotide-binding</keyword>
<evidence type="ECO:0000256" key="3">
    <source>
        <dbReference type="ARBA" id="ARBA00022679"/>
    </source>
</evidence>
<evidence type="ECO:0000256" key="8">
    <source>
        <dbReference type="PIRSR" id="PIRSR630616-2"/>
    </source>
</evidence>
<dbReference type="InterPro" id="IPR030616">
    <property type="entry name" value="Aur-like"/>
</dbReference>
<feature type="cross-link" description="Glycyl lysine isopeptide (Lys-Gly) (interchain with G-Cter in SUMO2)" evidence="9">
    <location>
        <position position="164"/>
    </location>
</feature>
<dbReference type="GO" id="GO:0005524">
    <property type="term" value="F:ATP binding"/>
    <property type="evidence" value="ECO:0007669"/>
    <property type="project" value="UniProtKB-UniRule"/>
</dbReference>
<accession>A0A8S1PVS2</accession>
<evidence type="ECO:0000313" key="13">
    <source>
        <dbReference type="EMBL" id="CAD8106669.1"/>
    </source>
</evidence>
<evidence type="ECO:0000256" key="4">
    <source>
        <dbReference type="ARBA" id="ARBA00022741"/>
    </source>
</evidence>
<feature type="binding site" evidence="8">
    <location>
        <position position="56"/>
    </location>
    <ligand>
        <name>ATP</name>
        <dbReference type="ChEBI" id="CHEBI:30616"/>
    </ligand>
</feature>
<proteinExistence type="inferred from homology"/>
<keyword evidence="2 11" id="KW-0723">Serine/threonine-protein kinase</keyword>
<sequence length="289" mass="34349">MFNSAQKRTPPQVYVTPRYRTTQSEYQSSNSERLFEKSKDNSMNQLKILQQIGYGKFSKVMLSMFNGEKFALKIINKSCTMKTQTTSLLQREMQIMKQLNHPNIVKLYKEFSDDKNVYLLLEYCNQGSLFNQKFDQTQIKQIIKEVLLALKYLHSQGIMHRDIKPENIYLHNNHVKLGDFGIAQYIKKKSKSFCGTLDYMAPEVIRQNYYDNRIDIWSVGILTYELNNLQPPIKDRDQQIQMRRIISEEVQYPRHFDDKLKNFIQKCLKKRCEERATIDELLNDEFLHS</sequence>
<dbReference type="EMBL" id="CAJJDN010000087">
    <property type="protein sequence ID" value="CAD8106669.1"/>
    <property type="molecule type" value="Genomic_DNA"/>
</dbReference>
<comment type="similarity">
    <text evidence="11">Belongs to the protein kinase superfamily.</text>
</comment>
<dbReference type="AlphaFoldDB" id="A0A8S1PVS2"/>
<feature type="binding site" evidence="8 10">
    <location>
        <position position="73"/>
    </location>
    <ligand>
        <name>ATP</name>
        <dbReference type="ChEBI" id="CHEBI:30616"/>
    </ligand>
</feature>
<evidence type="ECO:0000256" key="10">
    <source>
        <dbReference type="PROSITE-ProRule" id="PRU10141"/>
    </source>
</evidence>
<reference evidence="13" key="1">
    <citation type="submission" date="2021-01" db="EMBL/GenBank/DDBJ databases">
        <authorList>
            <consortium name="Genoscope - CEA"/>
            <person name="William W."/>
        </authorList>
    </citation>
    <scope>NUCLEOTIDE SEQUENCE</scope>
</reference>
<comment type="caution">
    <text evidence="13">The sequence shown here is derived from an EMBL/GenBank/DDBJ whole genome shotgun (WGS) entry which is preliminary data.</text>
</comment>
<dbReference type="InterPro" id="IPR017441">
    <property type="entry name" value="Protein_kinase_ATP_BS"/>
</dbReference>
<evidence type="ECO:0000256" key="5">
    <source>
        <dbReference type="ARBA" id="ARBA00022777"/>
    </source>
</evidence>
<dbReference type="PROSITE" id="PS00107">
    <property type="entry name" value="PROTEIN_KINASE_ATP"/>
    <property type="match status" value="1"/>
</dbReference>
<evidence type="ECO:0000256" key="1">
    <source>
        <dbReference type="ARBA" id="ARBA00011245"/>
    </source>
</evidence>
<keyword evidence="14" id="KW-1185">Reference proteome</keyword>
<evidence type="ECO:0000256" key="7">
    <source>
        <dbReference type="PIRSR" id="PIRSR630616-1"/>
    </source>
</evidence>
<keyword evidence="5" id="KW-0418">Kinase</keyword>
<dbReference type="GO" id="GO:0004674">
    <property type="term" value="F:protein serine/threonine kinase activity"/>
    <property type="evidence" value="ECO:0007669"/>
    <property type="project" value="UniProtKB-KW"/>
</dbReference>
<evidence type="ECO:0000256" key="11">
    <source>
        <dbReference type="RuleBase" id="RU000304"/>
    </source>
</evidence>
<dbReference type="PIRSF" id="PIRSF000654">
    <property type="entry name" value="Integrin-linked_kinase"/>
    <property type="match status" value="1"/>
</dbReference>
<comment type="subunit">
    <text evidence="1">Monomer.</text>
</comment>
<keyword evidence="6 8" id="KW-0067">ATP-binding</keyword>
<evidence type="ECO:0000256" key="6">
    <source>
        <dbReference type="ARBA" id="ARBA00022840"/>
    </source>
</evidence>
<gene>
    <name evidence="13" type="ORF">PSON_ATCC_30995.1.T0870098</name>
</gene>
<keyword evidence="3" id="KW-0808">Transferase</keyword>
<evidence type="ECO:0000256" key="9">
    <source>
        <dbReference type="PIRSR" id="PIRSR630616-3"/>
    </source>
</evidence>
<dbReference type="Proteomes" id="UP000692954">
    <property type="component" value="Unassembled WGS sequence"/>
</dbReference>
<dbReference type="FunFam" id="3.30.200.20:FF:001381">
    <property type="entry name" value="Uncharacterized protein"/>
    <property type="match status" value="1"/>
</dbReference>
<dbReference type="FunFam" id="1.10.510.10:FF:000571">
    <property type="entry name" value="Maternal embryonic leucine zipper kinase"/>
    <property type="match status" value="1"/>
</dbReference>
<feature type="binding site" evidence="8">
    <location>
        <begin position="166"/>
        <end position="167"/>
    </location>
    <ligand>
        <name>ATP</name>
        <dbReference type="ChEBI" id="CHEBI:30616"/>
    </ligand>
</feature>
<evidence type="ECO:0000259" key="12">
    <source>
        <dbReference type="PROSITE" id="PS50011"/>
    </source>
</evidence>
<feature type="domain" description="Protein kinase" evidence="12">
    <location>
        <begin position="46"/>
        <end position="287"/>
    </location>
</feature>
<dbReference type="PROSITE" id="PS00108">
    <property type="entry name" value="PROTEIN_KINASE_ST"/>
    <property type="match status" value="1"/>
</dbReference>
<evidence type="ECO:0000313" key="14">
    <source>
        <dbReference type="Proteomes" id="UP000692954"/>
    </source>
</evidence>
<dbReference type="OrthoDB" id="193931at2759"/>
<dbReference type="Pfam" id="PF00069">
    <property type="entry name" value="Pkinase"/>
    <property type="match status" value="1"/>
</dbReference>
<dbReference type="PROSITE" id="PS50011">
    <property type="entry name" value="PROTEIN_KINASE_DOM"/>
    <property type="match status" value="1"/>
</dbReference>
<dbReference type="InterPro" id="IPR000719">
    <property type="entry name" value="Prot_kinase_dom"/>
</dbReference>
<dbReference type="InterPro" id="IPR008271">
    <property type="entry name" value="Ser/Thr_kinase_AS"/>
</dbReference>
<dbReference type="SMART" id="SM00220">
    <property type="entry name" value="S_TKc"/>
    <property type="match status" value="1"/>
</dbReference>
<evidence type="ECO:0000256" key="2">
    <source>
        <dbReference type="ARBA" id="ARBA00022527"/>
    </source>
</evidence>
<organism evidence="13 14">
    <name type="scientific">Paramecium sonneborni</name>
    <dbReference type="NCBI Taxonomy" id="65129"/>
    <lineage>
        <taxon>Eukaryota</taxon>
        <taxon>Sar</taxon>
        <taxon>Alveolata</taxon>
        <taxon>Ciliophora</taxon>
        <taxon>Intramacronucleata</taxon>
        <taxon>Oligohymenophorea</taxon>
        <taxon>Peniculida</taxon>
        <taxon>Parameciidae</taxon>
        <taxon>Paramecium</taxon>
    </lineage>
</organism>
<name>A0A8S1PVS2_9CILI</name>
<dbReference type="PANTHER" id="PTHR24350">
    <property type="entry name" value="SERINE/THREONINE-PROTEIN KINASE IAL-RELATED"/>
    <property type="match status" value="1"/>
</dbReference>
<protein>
    <recommendedName>
        <fullName evidence="12">Protein kinase domain-containing protein</fullName>
    </recommendedName>
</protein>
<feature type="active site" description="Proton acceptor" evidence="7">
    <location>
        <position position="162"/>
    </location>
</feature>
<feature type="binding site" evidence="8">
    <location>
        <position position="179"/>
    </location>
    <ligand>
        <name>ATP</name>
        <dbReference type="ChEBI" id="CHEBI:30616"/>
    </ligand>
</feature>